<dbReference type="RefSeq" id="WP_056960074.1">
    <property type="nucleotide sequence ID" value="NZ_AZFQ01000019.1"/>
</dbReference>
<protein>
    <submittedName>
        <fullName evidence="6">ABC transporter-like protein</fullName>
    </submittedName>
</protein>
<evidence type="ECO:0000256" key="4">
    <source>
        <dbReference type="ARBA" id="ARBA00022967"/>
    </source>
</evidence>
<dbReference type="Pfam" id="PF00005">
    <property type="entry name" value="ABC_tran"/>
    <property type="match status" value="1"/>
</dbReference>
<evidence type="ECO:0000313" key="7">
    <source>
        <dbReference type="Proteomes" id="UP000051166"/>
    </source>
</evidence>
<name>A0A0R1V3A0_9LACO</name>
<dbReference type="AlphaFoldDB" id="A0A0R1V3A0"/>
<evidence type="ECO:0000256" key="3">
    <source>
        <dbReference type="ARBA" id="ARBA00022840"/>
    </source>
</evidence>
<organism evidence="6 7">
    <name type="scientific">Liquorilactobacillus satsumensis DSM 16230 = JCM 12392</name>
    <dbReference type="NCBI Taxonomy" id="1423801"/>
    <lineage>
        <taxon>Bacteria</taxon>
        <taxon>Bacillati</taxon>
        <taxon>Bacillota</taxon>
        <taxon>Bacilli</taxon>
        <taxon>Lactobacillales</taxon>
        <taxon>Lactobacillaceae</taxon>
        <taxon>Liquorilactobacillus</taxon>
    </lineage>
</organism>
<dbReference type="PATRIC" id="fig|1423801.4.peg.2580"/>
<dbReference type="InterPro" id="IPR027417">
    <property type="entry name" value="P-loop_NTPase"/>
</dbReference>
<dbReference type="InterPro" id="IPR003593">
    <property type="entry name" value="AAA+_ATPase"/>
</dbReference>
<dbReference type="PROSITE" id="PS50893">
    <property type="entry name" value="ABC_TRANSPORTER_2"/>
    <property type="match status" value="1"/>
</dbReference>
<evidence type="ECO:0000313" key="6">
    <source>
        <dbReference type="EMBL" id="KRL99982.1"/>
    </source>
</evidence>
<dbReference type="PANTHER" id="PTHR42781">
    <property type="entry name" value="SPERMIDINE/PUTRESCINE IMPORT ATP-BINDING PROTEIN POTA"/>
    <property type="match status" value="1"/>
</dbReference>
<keyword evidence="3" id="KW-0067">ATP-binding</keyword>
<dbReference type="GO" id="GO:0016887">
    <property type="term" value="F:ATP hydrolysis activity"/>
    <property type="evidence" value="ECO:0007669"/>
    <property type="project" value="InterPro"/>
</dbReference>
<dbReference type="GeneID" id="98307453"/>
<dbReference type="GO" id="GO:0043190">
    <property type="term" value="C:ATP-binding cassette (ABC) transporter complex"/>
    <property type="evidence" value="ECO:0007669"/>
    <property type="project" value="InterPro"/>
</dbReference>
<dbReference type="SUPFAM" id="SSF50331">
    <property type="entry name" value="MOP-like"/>
    <property type="match status" value="1"/>
</dbReference>
<sequence>MTVKLRIAGLSKKYENGDGIQDINLTVNSGEILTLLGPSGCGKSTLLRSIGGFEQVTTGKILIAEKDVTRQPPEKRPTIMVFQGYNLWERMTVFENLEFGLKLRKISKTKRKQQIMEMLTMLGIEAMAAKYPQQLSGGQQQRVAIGRALVLRPEILLLDEPYSALDAKIRVQMREELKKIQRRLQITIIFVTHDQEEAMMLSTRIAVMKKGEIVQVGTPSEIYNNPKDIYVASFIGEMNFLTTDDGHEVQAFRPEDVRLVSEQAAGENTFHATVQQSTQMGHYSQLTVKLIEQTIILFAEKDAFESYPEGTEIFFEVRKMQNFTKG</sequence>
<evidence type="ECO:0000259" key="5">
    <source>
        <dbReference type="PROSITE" id="PS50893"/>
    </source>
</evidence>
<evidence type="ECO:0000256" key="2">
    <source>
        <dbReference type="ARBA" id="ARBA00022741"/>
    </source>
</evidence>
<dbReference type="STRING" id="1423801.FD50_GL002521"/>
<proteinExistence type="predicted"/>
<dbReference type="SMART" id="SM00382">
    <property type="entry name" value="AAA"/>
    <property type="match status" value="1"/>
</dbReference>
<dbReference type="Pfam" id="PF08402">
    <property type="entry name" value="TOBE_2"/>
    <property type="match status" value="1"/>
</dbReference>
<evidence type="ECO:0000256" key="1">
    <source>
        <dbReference type="ARBA" id="ARBA00022448"/>
    </source>
</evidence>
<dbReference type="SUPFAM" id="SSF52540">
    <property type="entry name" value="P-loop containing nucleoside triphosphate hydrolases"/>
    <property type="match status" value="1"/>
</dbReference>
<comment type="caution">
    <text evidence="6">The sequence shown here is derived from an EMBL/GenBank/DDBJ whole genome shotgun (WGS) entry which is preliminary data.</text>
</comment>
<keyword evidence="7" id="KW-1185">Reference proteome</keyword>
<dbReference type="PANTHER" id="PTHR42781:SF4">
    <property type="entry name" value="SPERMIDINE_PUTRESCINE IMPORT ATP-BINDING PROTEIN POTA"/>
    <property type="match status" value="1"/>
</dbReference>
<feature type="domain" description="ABC transporter" evidence="5">
    <location>
        <begin position="5"/>
        <end position="235"/>
    </location>
</feature>
<dbReference type="InterPro" id="IPR003439">
    <property type="entry name" value="ABC_transporter-like_ATP-bd"/>
</dbReference>
<dbReference type="GO" id="GO:0140359">
    <property type="term" value="F:ABC-type transporter activity"/>
    <property type="evidence" value="ECO:0007669"/>
    <property type="project" value="UniProtKB-ARBA"/>
</dbReference>
<dbReference type="FunFam" id="3.40.50.300:FF:000042">
    <property type="entry name" value="Maltose/maltodextrin ABC transporter, ATP-binding protein"/>
    <property type="match status" value="1"/>
</dbReference>
<keyword evidence="2" id="KW-0547">Nucleotide-binding</keyword>
<dbReference type="PROSITE" id="PS00211">
    <property type="entry name" value="ABC_TRANSPORTER_1"/>
    <property type="match status" value="1"/>
</dbReference>
<dbReference type="GO" id="GO:0005524">
    <property type="term" value="F:ATP binding"/>
    <property type="evidence" value="ECO:0007669"/>
    <property type="project" value="UniProtKB-KW"/>
</dbReference>
<dbReference type="Proteomes" id="UP000051166">
    <property type="component" value="Unassembled WGS sequence"/>
</dbReference>
<accession>A0A0R1V3A0</accession>
<dbReference type="InterPro" id="IPR008995">
    <property type="entry name" value="Mo/tungstate-bd_C_term_dom"/>
</dbReference>
<keyword evidence="4" id="KW-1278">Translocase</keyword>
<dbReference type="EMBL" id="AZFQ01000019">
    <property type="protein sequence ID" value="KRL99982.1"/>
    <property type="molecule type" value="Genomic_DNA"/>
</dbReference>
<gene>
    <name evidence="6" type="ORF">FD50_GL002521</name>
</gene>
<dbReference type="InterPro" id="IPR017871">
    <property type="entry name" value="ABC_transporter-like_CS"/>
</dbReference>
<keyword evidence="1" id="KW-0813">Transport</keyword>
<dbReference type="Gene3D" id="3.40.50.300">
    <property type="entry name" value="P-loop containing nucleotide triphosphate hydrolases"/>
    <property type="match status" value="1"/>
</dbReference>
<dbReference type="InterPro" id="IPR050093">
    <property type="entry name" value="ABC_SmlMolc_Importer"/>
</dbReference>
<reference evidence="6 7" key="1">
    <citation type="journal article" date="2015" name="Genome Announc.">
        <title>Expanding the biotechnology potential of lactobacilli through comparative genomics of 213 strains and associated genera.</title>
        <authorList>
            <person name="Sun Z."/>
            <person name="Harris H.M."/>
            <person name="McCann A."/>
            <person name="Guo C."/>
            <person name="Argimon S."/>
            <person name="Zhang W."/>
            <person name="Yang X."/>
            <person name="Jeffery I.B."/>
            <person name="Cooney J.C."/>
            <person name="Kagawa T.F."/>
            <person name="Liu W."/>
            <person name="Song Y."/>
            <person name="Salvetti E."/>
            <person name="Wrobel A."/>
            <person name="Rasinkangas P."/>
            <person name="Parkhill J."/>
            <person name="Rea M.C."/>
            <person name="O'Sullivan O."/>
            <person name="Ritari J."/>
            <person name="Douillard F.P."/>
            <person name="Paul Ross R."/>
            <person name="Yang R."/>
            <person name="Briner A.E."/>
            <person name="Felis G.E."/>
            <person name="de Vos W.M."/>
            <person name="Barrangou R."/>
            <person name="Klaenhammer T.R."/>
            <person name="Caufield P.W."/>
            <person name="Cui Y."/>
            <person name="Zhang H."/>
            <person name="O'Toole P.W."/>
        </authorList>
    </citation>
    <scope>NUCLEOTIDE SEQUENCE [LARGE SCALE GENOMIC DNA]</scope>
    <source>
        <strain evidence="6 7">DSM 16230</strain>
    </source>
</reference>
<dbReference type="OrthoDB" id="9790614at2"/>
<dbReference type="InterPro" id="IPR013611">
    <property type="entry name" value="Transp-assoc_OB_typ2"/>
</dbReference>